<dbReference type="KEGG" id="achh:ABFG95_12075"/>
<evidence type="ECO:0000313" key="1">
    <source>
        <dbReference type="EMBL" id="XBP01177.1"/>
    </source>
</evidence>
<dbReference type="AlphaFoldDB" id="A0AAU7LIF5"/>
<name>A0AAU7LIF5_9BURK</name>
<reference evidence="1" key="1">
    <citation type="submission" date="2024-05" db="EMBL/GenBank/DDBJ databases">
        <title>Transcriptome analysis of the degradation process of organic nitrogen by two heterotrophic nitrifying and aerobic denitrifying bacteria, Achromobacter sp. HNDS-1 and Enterobacter sp. HNDS-6.</title>
        <authorList>
            <person name="Huang Y."/>
        </authorList>
    </citation>
    <scope>NUCLEOTIDE SEQUENCE</scope>
    <source>
        <strain evidence="1">HNDS-1</strain>
    </source>
</reference>
<organism evidence="1">
    <name type="scientific">Achromobacter sp. HNDS-1</name>
    <dbReference type="NCBI Taxonomy" id="3151598"/>
    <lineage>
        <taxon>Bacteria</taxon>
        <taxon>Pseudomonadati</taxon>
        <taxon>Pseudomonadota</taxon>
        <taxon>Betaproteobacteria</taxon>
        <taxon>Burkholderiales</taxon>
        <taxon>Alcaligenaceae</taxon>
        <taxon>Achromobacter</taxon>
    </lineage>
</organism>
<protein>
    <submittedName>
        <fullName evidence="1">Uncharacterized protein</fullName>
    </submittedName>
</protein>
<accession>A0AAU7LIF5</accession>
<sequence>MINQNNAAQAAEQDDITQRVLTDPEILAIGAMHGRRSVSLLPMFRAFEGAVLAKLRAQVANVPLTHRCANCGAAFQGAGCPSCRLAAPLASAPVAGDAQPAAYLTLDEEGSPCMLFFDVVEARSYCALGEEPEPLFLHAAPQPSAEDVRNAALEALEAAQRFIRNGIEFGYIRMPEADTPDPAHRTPRLIDAAIRALKQQGVRRPLGG</sequence>
<proteinExistence type="predicted"/>
<dbReference type="RefSeq" id="WP_348995951.1">
    <property type="nucleotide sequence ID" value="NZ_CP157584.1"/>
</dbReference>
<dbReference type="EMBL" id="CP157584">
    <property type="protein sequence ID" value="XBP01177.1"/>
    <property type="molecule type" value="Genomic_DNA"/>
</dbReference>
<gene>
    <name evidence="1" type="ORF">ABFG95_12075</name>
</gene>